<protein>
    <submittedName>
        <fullName evidence="1">Uncharacterized protein</fullName>
    </submittedName>
</protein>
<evidence type="ECO:0000313" key="2">
    <source>
        <dbReference type="Proteomes" id="UP000282184"/>
    </source>
</evidence>
<dbReference type="EMBL" id="RXOF01000010">
    <property type="protein sequence ID" value="RTQ48223.1"/>
    <property type="molecule type" value="Genomic_DNA"/>
</dbReference>
<gene>
    <name evidence="1" type="ORF">EJV47_17500</name>
</gene>
<comment type="caution">
    <text evidence="1">The sequence shown here is derived from an EMBL/GenBank/DDBJ whole genome shotgun (WGS) entry which is preliminary data.</text>
</comment>
<dbReference type="AlphaFoldDB" id="A0A431U0L0"/>
<dbReference type="Proteomes" id="UP000282184">
    <property type="component" value="Unassembled WGS sequence"/>
</dbReference>
<evidence type="ECO:0000313" key="1">
    <source>
        <dbReference type="EMBL" id="RTQ48223.1"/>
    </source>
</evidence>
<reference evidence="1 2" key="1">
    <citation type="submission" date="2018-12" db="EMBL/GenBank/DDBJ databases">
        <title>Hymenobacter gummosus sp. nov., isolated from a spring.</title>
        <authorList>
            <person name="Nie L."/>
        </authorList>
    </citation>
    <scope>NUCLEOTIDE SEQUENCE [LARGE SCALE GENOMIC DNA]</scope>
    <source>
        <strain evidence="1 2">KCTC 52166</strain>
    </source>
</reference>
<proteinExistence type="predicted"/>
<name>A0A431U0L0_9BACT</name>
<accession>A0A431U0L0</accession>
<organism evidence="1 2">
    <name type="scientific">Hymenobacter gummosus</name>
    <dbReference type="NCBI Taxonomy" id="1776032"/>
    <lineage>
        <taxon>Bacteria</taxon>
        <taxon>Pseudomonadati</taxon>
        <taxon>Bacteroidota</taxon>
        <taxon>Cytophagia</taxon>
        <taxon>Cytophagales</taxon>
        <taxon>Hymenobacteraceae</taxon>
        <taxon>Hymenobacter</taxon>
    </lineage>
</organism>
<keyword evidence="2" id="KW-1185">Reference proteome</keyword>
<dbReference type="RefSeq" id="WP_126694465.1">
    <property type="nucleotide sequence ID" value="NZ_RXOF01000010.1"/>
</dbReference>
<sequence>MGVNIVALFPLFAFSAETLRTIEQVERSEFAAAAALATAMQAEGFATGSRPVQWYDKRKPTAEAALPGRPMLPDINMELLLPGPNLNLCFRADAFAIWSVMRARLVLGNRPESRARLLDVYREIGRGFGAAECWIMGDDNPIYHAFERNQDYSAVAGEEKFSLAELYPDPALEVEGFYRLPL</sequence>